<dbReference type="GeneID" id="25735309"/>
<sequence length="94" mass="9319">SETLVGRIDKGGDALGVLSGAAALEAAVGFGLGAAGLASPNLDTPREGAAAQGALAALVMSAVGMLDTSQPALVVRDDTSCHHQQVLPRARERA</sequence>
<keyword evidence="2" id="KW-1185">Reference proteome</keyword>
<accession>A0A0D2MYW4</accession>
<evidence type="ECO:0000313" key="1">
    <source>
        <dbReference type="EMBL" id="KIZ05522.1"/>
    </source>
</evidence>
<dbReference type="KEGG" id="mng:MNEG_2431"/>
<organism evidence="1 2">
    <name type="scientific">Monoraphidium neglectum</name>
    <dbReference type="NCBI Taxonomy" id="145388"/>
    <lineage>
        <taxon>Eukaryota</taxon>
        <taxon>Viridiplantae</taxon>
        <taxon>Chlorophyta</taxon>
        <taxon>core chlorophytes</taxon>
        <taxon>Chlorophyceae</taxon>
        <taxon>CS clade</taxon>
        <taxon>Sphaeropleales</taxon>
        <taxon>Selenastraceae</taxon>
        <taxon>Monoraphidium</taxon>
    </lineage>
</organism>
<dbReference type="AlphaFoldDB" id="A0A0D2MYW4"/>
<dbReference type="RefSeq" id="XP_013904541.1">
    <property type="nucleotide sequence ID" value="XM_014049087.1"/>
</dbReference>
<dbReference type="Proteomes" id="UP000054498">
    <property type="component" value="Unassembled WGS sequence"/>
</dbReference>
<evidence type="ECO:0000313" key="2">
    <source>
        <dbReference type="Proteomes" id="UP000054498"/>
    </source>
</evidence>
<protein>
    <submittedName>
        <fullName evidence="1">Uncharacterized protein</fullName>
    </submittedName>
</protein>
<feature type="non-terminal residue" evidence="1">
    <location>
        <position position="94"/>
    </location>
</feature>
<proteinExistence type="predicted"/>
<dbReference type="EMBL" id="KK100494">
    <property type="protein sequence ID" value="KIZ05522.1"/>
    <property type="molecule type" value="Genomic_DNA"/>
</dbReference>
<name>A0A0D2MYW4_9CHLO</name>
<reference evidence="1 2" key="1">
    <citation type="journal article" date="2013" name="BMC Genomics">
        <title>Reconstruction of the lipid metabolism for the microalga Monoraphidium neglectum from its genome sequence reveals characteristics suitable for biofuel production.</title>
        <authorList>
            <person name="Bogen C."/>
            <person name="Al-Dilaimi A."/>
            <person name="Albersmeier A."/>
            <person name="Wichmann J."/>
            <person name="Grundmann M."/>
            <person name="Rupp O."/>
            <person name="Lauersen K.J."/>
            <person name="Blifernez-Klassen O."/>
            <person name="Kalinowski J."/>
            <person name="Goesmann A."/>
            <person name="Mussgnug J.H."/>
            <person name="Kruse O."/>
        </authorList>
    </citation>
    <scope>NUCLEOTIDE SEQUENCE [LARGE SCALE GENOMIC DNA]</scope>
    <source>
        <strain evidence="1 2">SAG 48.87</strain>
    </source>
</reference>
<feature type="non-terminal residue" evidence="1">
    <location>
        <position position="1"/>
    </location>
</feature>
<gene>
    <name evidence="1" type="ORF">MNEG_2431</name>
</gene>